<keyword evidence="4" id="KW-1185">Reference proteome</keyword>
<accession>E3VZA2</accession>
<dbReference type="EMBL" id="HQ336222">
    <property type="protein sequence ID" value="ADO18739.1"/>
    <property type="molecule type" value="Genomic_DNA"/>
</dbReference>
<evidence type="ECO:0000313" key="5">
    <source>
        <dbReference type="Proteomes" id="UP000240552"/>
    </source>
</evidence>
<evidence type="ECO:0000313" key="3">
    <source>
        <dbReference type="EMBL" id="AKI81280.1"/>
    </source>
</evidence>
<dbReference type="GeneID" id="9925248"/>
<dbReference type="Proteomes" id="UP000274448">
    <property type="component" value="Segment"/>
</dbReference>
<reference evidence="2 5" key="1">
    <citation type="journal article" date="2011" name="Proc. Natl. Acad. Sci. U.S.A.">
        <title>Mimivirus shows dramatic genome reduction after intraamoebal culture.</title>
        <authorList>
            <person name="Boyer M."/>
            <person name="Azza S."/>
            <person name="Barrassi L."/>
            <person name="Klose T."/>
            <person name="Campocasso A."/>
            <person name="Pagnier I."/>
            <person name="Fournous G."/>
            <person name="Borg A."/>
            <person name="Robert C."/>
            <person name="Zhang X."/>
            <person name="Desnues C."/>
            <person name="Henrissat B."/>
            <person name="Rossmann M.G."/>
            <person name="La Scola B."/>
            <person name="Raoult D."/>
        </authorList>
    </citation>
    <scope>NUCLEOTIDE SEQUENCE [LARGE SCALE GENOMIC DNA]</scope>
    <source>
        <strain evidence="2">M4</strain>
    </source>
</reference>
<dbReference type="Proteomes" id="UP000240552">
    <property type="component" value="Segment"/>
</dbReference>
<reference evidence="3 6" key="3">
    <citation type="submission" date="2014-10" db="EMBL/GenBank/DDBJ databases">
        <title>Pan-genome analysis of Brazilian lineage A amoebal mimiviruses.</title>
        <authorList>
            <person name="Assis F.L."/>
            <person name="Abrahao J.S."/>
            <person name="Kroon E.G."/>
            <person name="Dornas F.P."/>
            <person name="Andrade K.R."/>
            <person name="Borato P.V.M."/>
            <person name="Pilotto M.R."/>
            <person name="Benamar S."/>
            <person name="LaScola B."/>
            <person name="Colson P."/>
        </authorList>
    </citation>
    <scope>NUCLEOTIDE SEQUENCE [LARGE SCALE GENOMIC DNA]</scope>
    <source>
        <strain evidence="3 6">Amazonia</strain>
    </source>
</reference>
<gene>
    <name evidence="1" type="primary">R608</name>
    <name evidence="2" type="ORF">MIMI_R608</name>
</gene>
<evidence type="ECO:0000313" key="2">
    <source>
        <dbReference type="EMBL" id="AEJ34855.1"/>
    </source>
</evidence>
<evidence type="ECO:0000313" key="6">
    <source>
        <dbReference type="Proteomes" id="UP000274448"/>
    </source>
</evidence>
<organismHost>
    <name type="scientific">Acanthamoeba polyphaga</name>
    <name type="common">Amoeba</name>
    <dbReference type="NCBI Taxonomy" id="5757"/>
</organismHost>
<organism evidence="1 4">
    <name type="scientific">Acanthamoeba polyphaga mimivirus</name>
    <name type="common">APMV</name>
    <dbReference type="NCBI Taxonomy" id="212035"/>
    <lineage>
        <taxon>Viruses</taxon>
        <taxon>Varidnaviria</taxon>
        <taxon>Bamfordvirae</taxon>
        <taxon>Nucleocytoviricota</taxon>
        <taxon>Megaviricetes</taxon>
        <taxon>Imitervirales</taxon>
        <taxon>Mimiviridae</taxon>
        <taxon>Megamimivirinae</taxon>
        <taxon>Mimivirus</taxon>
        <taxon>Mimivirus bradfordmassiliense</taxon>
    </lineage>
</organism>
<proteinExistence type="predicted"/>
<evidence type="ECO:0000313" key="1">
    <source>
        <dbReference type="EMBL" id="ADO18739.1"/>
    </source>
</evidence>
<evidence type="ECO:0000313" key="4">
    <source>
        <dbReference type="Proteomes" id="UP000201519"/>
    </source>
</evidence>
<dbReference type="RefSeq" id="YP_003987125.1">
    <property type="nucleotide sequence ID" value="NC_014649.1"/>
</dbReference>
<dbReference type="EMBL" id="KM982403">
    <property type="protein sequence ID" value="AKI81280.1"/>
    <property type="molecule type" value="Genomic_DNA"/>
</dbReference>
<accession>A0A0G2Y5Z4</accession>
<protein>
    <submittedName>
        <fullName evidence="2">Uncharacterized protein R608</fullName>
    </submittedName>
</protein>
<name>A0A0G2Y5Z4_MIMIV</name>
<reference evidence="1 4" key="2">
    <citation type="journal article" date="2011" name="Virol. J.">
        <title>Breaking the 1000-gene barrier for Mimivirus using ultra-deep genome and transcriptome sequencing.</title>
        <authorList>
            <person name="Legendre M."/>
            <person name="Santini S."/>
            <person name="Rico A."/>
            <person name="Abergel C."/>
            <person name="Claverie J.M."/>
        </authorList>
    </citation>
    <scope>NUCLEOTIDE SEQUENCE [LARGE SCALE GENOMIC DNA]</scope>
</reference>
<dbReference type="Proteomes" id="UP000201519">
    <property type="component" value="Segment"/>
</dbReference>
<dbReference type="EMBL" id="JN036606">
    <property type="protein sequence ID" value="AEJ34855.1"/>
    <property type="molecule type" value="Genomic_DNA"/>
</dbReference>
<sequence length="246" mass="28134">MSKNNRKSPSESATLFKVGTIATGNDKNKWIVKETSNGVKRWTKFIPNSNIKIRNNELVSFNFNFIEKLFPKQTKHIGDIFINSNKIGVGELLFWPMNTQKGLYNIFNLKGCLIAVHNNVSLFDQKFTISDKFADCDIGMFSFNDYVNIEPYLQKNKIKKSSGFGLKFPEFSTKHFSFTGSKPNYVYLEDLEDFVDDESESVTKLNDPIAVFVDNKFGDGSFPIYVGKNAFFIMNPDVMDIMINNQ</sequence>
<dbReference type="KEGG" id="vg:9925248"/>